<evidence type="ECO:0000259" key="11">
    <source>
        <dbReference type="PROSITE" id="PS51094"/>
    </source>
</evidence>
<comment type="caution">
    <text evidence="12">The sequence shown here is derived from an EMBL/GenBank/DDBJ whole genome shotgun (WGS) entry which is preliminary data.</text>
</comment>
<dbReference type="PANTHER" id="PTHR36203:SF1">
    <property type="entry name" value="ASCORBATE-SPECIFIC PTS SYSTEM EIIA COMPONENT"/>
    <property type="match status" value="1"/>
</dbReference>
<dbReference type="PROSITE" id="PS51094">
    <property type="entry name" value="PTS_EIIA_TYPE_2"/>
    <property type="match status" value="1"/>
</dbReference>
<evidence type="ECO:0000256" key="10">
    <source>
        <dbReference type="ARBA" id="ARBA00042072"/>
    </source>
</evidence>
<evidence type="ECO:0000256" key="5">
    <source>
        <dbReference type="ARBA" id="ARBA00022679"/>
    </source>
</evidence>
<evidence type="ECO:0000256" key="9">
    <source>
        <dbReference type="ARBA" id="ARBA00041175"/>
    </source>
</evidence>
<dbReference type="GO" id="GO:0009401">
    <property type="term" value="P:phosphoenolpyruvate-dependent sugar phosphotransferase system"/>
    <property type="evidence" value="ECO:0007669"/>
    <property type="project" value="UniProtKB-KW"/>
</dbReference>
<proteinExistence type="predicted"/>
<evidence type="ECO:0000256" key="2">
    <source>
        <dbReference type="ARBA" id="ARBA00022448"/>
    </source>
</evidence>
<comment type="function">
    <text evidence="8">The phosphoenolpyruvate-dependent sugar phosphotransferase system (sugar PTS), a major carbohydrate active transport system, catalyzes the phosphorylation of incoming sugar substrates concomitantly with their translocation across the cell membrane. The enzyme II UlaABC PTS system is involved in ascorbate transport.</text>
</comment>
<dbReference type="InterPro" id="IPR051351">
    <property type="entry name" value="Ascorbate-PTS_EIIA_comp"/>
</dbReference>
<keyword evidence="3" id="KW-0963">Cytoplasm</keyword>
<keyword evidence="4" id="KW-0597">Phosphoprotein</keyword>
<gene>
    <name evidence="12" type="ORF">ENT17_08090</name>
</gene>
<evidence type="ECO:0000256" key="1">
    <source>
        <dbReference type="ARBA" id="ARBA00004496"/>
    </source>
</evidence>
<organism evidence="12">
    <name type="scientific">Bellilinea caldifistulae</name>
    <dbReference type="NCBI Taxonomy" id="360411"/>
    <lineage>
        <taxon>Bacteria</taxon>
        <taxon>Bacillati</taxon>
        <taxon>Chloroflexota</taxon>
        <taxon>Anaerolineae</taxon>
        <taxon>Anaerolineales</taxon>
        <taxon>Anaerolineaceae</taxon>
        <taxon>Bellilinea</taxon>
    </lineage>
</organism>
<evidence type="ECO:0000256" key="3">
    <source>
        <dbReference type="ARBA" id="ARBA00022490"/>
    </source>
</evidence>
<dbReference type="PANTHER" id="PTHR36203">
    <property type="entry name" value="ASCORBATE-SPECIFIC PTS SYSTEM EIIA COMPONENT"/>
    <property type="match status" value="1"/>
</dbReference>
<sequence>MLSNYLSPEVIQLKVNVNNWQEAVRAGGELLLKAGKCQPSYIEAMIRAVQEMGAYMVLAPGLALAHARPEDGASLVGLSLVTLDHGVNFGSEANDPVTMVISFCAPDHHSHIEMLQALAEFLMSEENQQLLKTAQSVEEVLSAVG</sequence>
<evidence type="ECO:0000256" key="4">
    <source>
        <dbReference type="ARBA" id="ARBA00022553"/>
    </source>
</evidence>
<feature type="domain" description="PTS EIIA type-2" evidence="11">
    <location>
        <begin position="4"/>
        <end position="145"/>
    </location>
</feature>
<protein>
    <recommendedName>
        <fullName evidence="9">Ascorbate-specific PTS system EIIA component</fullName>
    </recommendedName>
    <alternativeName>
        <fullName evidence="10">Ascorbate-specific phosphotransferase enzyme IIA component</fullName>
    </alternativeName>
</protein>
<dbReference type="InterPro" id="IPR016152">
    <property type="entry name" value="PTrfase/Anion_transptr"/>
</dbReference>
<dbReference type="InterPro" id="IPR002178">
    <property type="entry name" value="PTS_EIIA_type-2_dom"/>
</dbReference>
<keyword evidence="2" id="KW-0813">Transport</keyword>
<dbReference type="GO" id="GO:0005737">
    <property type="term" value="C:cytoplasm"/>
    <property type="evidence" value="ECO:0007669"/>
    <property type="project" value="UniProtKB-SubCell"/>
</dbReference>
<keyword evidence="6" id="KW-0598">Phosphotransferase system</keyword>
<dbReference type="Pfam" id="PF00359">
    <property type="entry name" value="PTS_EIIA_2"/>
    <property type="match status" value="1"/>
</dbReference>
<accession>A0A7C4KZK9</accession>
<dbReference type="EMBL" id="DSXR01000081">
    <property type="protein sequence ID" value="HGS87566.1"/>
    <property type="molecule type" value="Genomic_DNA"/>
</dbReference>
<reference evidence="12" key="1">
    <citation type="journal article" date="2020" name="mSystems">
        <title>Genome- and Community-Level Interaction Insights into Carbon Utilization and Element Cycling Functions of Hydrothermarchaeota in Hydrothermal Sediment.</title>
        <authorList>
            <person name="Zhou Z."/>
            <person name="Liu Y."/>
            <person name="Xu W."/>
            <person name="Pan J."/>
            <person name="Luo Z.H."/>
            <person name="Li M."/>
        </authorList>
    </citation>
    <scope>NUCLEOTIDE SEQUENCE [LARGE SCALE GENOMIC DNA]</scope>
    <source>
        <strain evidence="12">SpSt-556</strain>
    </source>
</reference>
<dbReference type="GO" id="GO:0016301">
    <property type="term" value="F:kinase activity"/>
    <property type="evidence" value="ECO:0007669"/>
    <property type="project" value="UniProtKB-KW"/>
</dbReference>
<dbReference type="SUPFAM" id="SSF55804">
    <property type="entry name" value="Phoshotransferase/anion transport protein"/>
    <property type="match status" value="1"/>
</dbReference>
<keyword evidence="7" id="KW-0418">Kinase</keyword>
<comment type="subcellular location">
    <subcellularLocation>
        <location evidence="1">Cytoplasm</location>
    </subcellularLocation>
</comment>
<keyword evidence="12" id="KW-0762">Sugar transport</keyword>
<evidence type="ECO:0000313" key="12">
    <source>
        <dbReference type="EMBL" id="HGS87566.1"/>
    </source>
</evidence>
<dbReference type="Gene3D" id="3.40.930.10">
    <property type="entry name" value="Mannitol-specific EII, Chain A"/>
    <property type="match status" value="1"/>
</dbReference>
<evidence type="ECO:0000256" key="7">
    <source>
        <dbReference type="ARBA" id="ARBA00022777"/>
    </source>
</evidence>
<dbReference type="AlphaFoldDB" id="A0A7C4KZK9"/>
<evidence type="ECO:0000256" key="8">
    <source>
        <dbReference type="ARBA" id="ARBA00037387"/>
    </source>
</evidence>
<keyword evidence="5" id="KW-0808">Transferase</keyword>
<evidence type="ECO:0000256" key="6">
    <source>
        <dbReference type="ARBA" id="ARBA00022683"/>
    </source>
</evidence>
<name>A0A7C4KZK9_9CHLR</name>